<keyword evidence="7" id="KW-1185">Reference proteome</keyword>
<keyword evidence="4" id="KW-0031">Aminopeptidase</keyword>
<feature type="signal peptide" evidence="5">
    <location>
        <begin position="1"/>
        <end position="19"/>
    </location>
</feature>
<keyword evidence="2 4" id="KW-0378">Hydrolase</keyword>
<proteinExistence type="inferred from homology"/>
<comment type="similarity">
    <text evidence="4">Belongs to the peptidase C1 family.</text>
</comment>
<evidence type="ECO:0000256" key="1">
    <source>
        <dbReference type="ARBA" id="ARBA00022670"/>
    </source>
</evidence>
<evidence type="ECO:0000256" key="2">
    <source>
        <dbReference type="ARBA" id="ARBA00022801"/>
    </source>
</evidence>
<sequence length="401" mass="45132">MKKISILIGACLFIGTSFSQVVTNKENSEYKFEKVAHHDATPVLSQGYTGTCWSFSALSFFESELIRKGVKDAPTLSEMFIVRNAYQEKAEKYIRMGGTVNFSQGGAFHDIPYVIKRYGIVPSEAYQGLNYGSDKHNHSEMFSAVEGYVNGVLEYVKNMRKGTSLSSVWKNGLKGILDAYLGAVPEKFTYKGKEYTPESFAKHIGLNMDDYVSITSFTNHPFYEECMLAIPDNWAWGKSYNVPLEDMVRVTEEALKNGYTVAWGADVSESGFNFREGIAIVPEDPSTIKIKGADNKNFSDAGAERESNAFLQPVKELAITQELRQEGYDNKTTQDDHGMHITGLYKEANGTPFYLVKNSWGTGNHPEGYLYVSQNYFKYKTINVYLHKDALPKDIRSKLKL</sequence>
<dbReference type="PANTHER" id="PTHR10363">
    <property type="entry name" value="BLEOMYCIN HYDROLASE"/>
    <property type="match status" value="1"/>
</dbReference>
<reference evidence="7" key="1">
    <citation type="journal article" date="2019" name="Int. J. Syst. Evol. Microbiol.">
        <title>The Global Catalogue of Microorganisms (GCM) 10K type strain sequencing project: providing services to taxonomists for standard genome sequencing and annotation.</title>
        <authorList>
            <consortium name="The Broad Institute Genomics Platform"/>
            <consortium name="The Broad Institute Genome Sequencing Center for Infectious Disease"/>
            <person name="Wu L."/>
            <person name="Ma J."/>
        </authorList>
    </citation>
    <scope>NUCLEOTIDE SEQUENCE [LARGE SCALE GENOMIC DNA]</scope>
    <source>
        <strain evidence="7">JCM 16083</strain>
    </source>
</reference>
<dbReference type="InterPro" id="IPR000169">
    <property type="entry name" value="Pept_cys_AS"/>
</dbReference>
<keyword evidence="5" id="KW-0732">Signal</keyword>
<comment type="caution">
    <text evidence="6">The sequence shown here is derived from an EMBL/GenBank/DDBJ whole genome shotgun (WGS) entry which is preliminary data.</text>
</comment>
<dbReference type="Pfam" id="PF03051">
    <property type="entry name" value="Peptidase_C1_2"/>
    <property type="match status" value="2"/>
</dbReference>
<dbReference type="Gene3D" id="3.90.70.10">
    <property type="entry name" value="Cysteine proteinases"/>
    <property type="match status" value="1"/>
</dbReference>
<evidence type="ECO:0000313" key="7">
    <source>
        <dbReference type="Proteomes" id="UP001501126"/>
    </source>
</evidence>
<feature type="chain" id="PRO_5047357315" description="Aminopeptidase" evidence="5">
    <location>
        <begin position="20"/>
        <end position="401"/>
    </location>
</feature>
<evidence type="ECO:0000256" key="3">
    <source>
        <dbReference type="ARBA" id="ARBA00022807"/>
    </source>
</evidence>
<dbReference type="PROSITE" id="PS00139">
    <property type="entry name" value="THIOL_PROTEASE_CYS"/>
    <property type="match status" value="1"/>
</dbReference>
<accession>A0ABP3XX89</accession>
<dbReference type="SUPFAM" id="SSF54001">
    <property type="entry name" value="Cysteine proteinases"/>
    <property type="match status" value="1"/>
</dbReference>
<dbReference type="RefSeq" id="WP_343784456.1">
    <property type="nucleotide sequence ID" value="NZ_BAAAFH010000003.1"/>
</dbReference>
<organism evidence="6 7">
    <name type="scientific">Wandonia haliotis</name>
    <dbReference type="NCBI Taxonomy" id="574963"/>
    <lineage>
        <taxon>Bacteria</taxon>
        <taxon>Pseudomonadati</taxon>
        <taxon>Bacteroidota</taxon>
        <taxon>Flavobacteriia</taxon>
        <taxon>Flavobacteriales</taxon>
        <taxon>Crocinitomicaceae</taxon>
        <taxon>Wandonia</taxon>
    </lineage>
</organism>
<dbReference type="InterPro" id="IPR038765">
    <property type="entry name" value="Papain-like_cys_pep_sf"/>
</dbReference>
<evidence type="ECO:0000256" key="5">
    <source>
        <dbReference type="SAM" id="SignalP"/>
    </source>
</evidence>
<dbReference type="Proteomes" id="UP001501126">
    <property type="component" value="Unassembled WGS sequence"/>
</dbReference>
<dbReference type="PIRSF" id="PIRSF005700">
    <property type="entry name" value="PepC"/>
    <property type="match status" value="1"/>
</dbReference>
<name>A0ABP3XX89_9FLAO</name>
<keyword evidence="3 4" id="KW-0788">Thiol protease</keyword>
<gene>
    <name evidence="6" type="ORF">GCM10009118_03330</name>
</gene>
<evidence type="ECO:0000256" key="4">
    <source>
        <dbReference type="PIRNR" id="PIRNR005700"/>
    </source>
</evidence>
<dbReference type="PANTHER" id="PTHR10363:SF2">
    <property type="entry name" value="BLEOMYCIN HYDROLASE"/>
    <property type="match status" value="1"/>
</dbReference>
<evidence type="ECO:0000313" key="6">
    <source>
        <dbReference type="EMBL" id="GAA0873925.1"/>
    </source>
</evidence>
<dbReference type="InterPro" id="IPR004134">
    <property type="entry name" value="Peptidase_C1B"/>
</dbReference>
<protein>
    <recommendedName>
        <fullName evidence="4">Aminopeptidase</fullName>
    </recommendedName>
</protein>
<keyword evidence="1 4" id="KW-0645">Protease</keyword>
<dbReference type="EMBL" id="BAAAFH010000003">
    <property type="protein sequence ID" value="GAA0873925.1"/>
    <property type="molecule type" value="Genomic_DNA"/>
</dbReference>